<keyword evidence="2" id="KW-1185">Reference proteome</keyword>
<dbReference type="EMBL" id="FNGV01000012">
    <property type="protein sequence ID" value="SDM66105.1"/>
    <property type="molecule type" value="Genomic_DNA"/>
</dbReference>
<dbReference type="AlphaFoldDB" id="A0A1G9V2J7"/>
<reference evidence="1 2" key="1">
    <citation type="submission" date="2016-10" db="EMBL/GenBank/DDBJ databases">
        <authorList>
            <person name="de Groot N.N."/>
        </authorList>
    </citation>
    <scope>NUCLEOTIDE SEQUENCE [LARGE SCALE GENOMIC DNA]</scope>
    <source>
        <strain evidence="1 2">DSM 19886</strain>
    </source>
</reference>
<evidence type="ECO:0000313" key="1">
    <source>
        <dbReference type="EMBL" id="SDM66105.1"/>
    </source>
</evidence>
<gene>
    <name evidence="1" type="ORF">SAMN04488514_11276</name>
</gene>
<dbReference type="CDD" id="cd00085">
    <property type="entry name" value="HNHc"/>
    <property type="match status" value="1"/>
</dbReference>
<protein>
    <submittedName>
        <fullName evidence="1">TIGR02646 family protein</fullName>
    </submittedName>
</protein>
<dbReference type="InterPro" id="IPR003615">
    <property type="entry name" value="HNH_nuc"/>
</dbReference>
<dbReference type="Gene3D" id="1.10.30.50">
    <property type="match status" value="1"/>
</dbReference>
<organism evidence="1 2">
    <name type="scientific">Kriegella aquimaris</name>
    <dbReference type="NCBI Taxonomy" id="192904"/>
    <lineage>
        <taxon>Bacteria</taxon>
        <taxon>Pseudomonadati</taxon>
        <taxon>Bacteroidota</taxon>
        <taxon>Flavobacteriia</taxon>
        <taxon>Flavobacteriales</taxon>
        <taxon>Flavobacteriaceae</taxon>
        <taxon>Kriegella</taxon>
    </lineage>
</organism>
<evidence type="ECO:0000313" key="2">
    <source>
        <dbReference type="Proteomes" id="UP000199440"/>
    </source>
</evidence>
<dbReference type="STRING" id="192904.SAMN04488514_11276"/>
<proteinExistence type="predicted"/>
<dbReference type="OrthoDB" id="5918473at2"/>
<accession>A0A1G9V2J7</accession>
<name>A0A1G9V2J7_9FLAO</name>
<dbReference type="Proteomes" id="UP000199440">
    <property type="component" value="Unassembled WGS sequence"/>
</dbReference>
<dbReference type="RefSeq" id="WP_089893401.1">
    <property type="nucleotide sequence ID" value="NZ_FNGV01000012.1"/>
</dbReference>
<sequence length="288" mass="33226">MKKVTKDFINIPSSLTSNNCRSKVIKSLSEKGKHQFSTPYYASSIIKTKLSQIYNNKCAFCENDTTAGASLQVEHYRPKAKVTEEANHPGYYWLGYEWSNLLYSCSKCNRSKANFFPIKSTGTRINNPSIISSGELNFSKLRSYYVDYLNEGPLIINPEVTCPRKHITFLPSGKIKGNTDEGKETILKCKLYRNPLVIARKKLISDVLFELKKVVNDFNKNNVGKETVRYVVKNEVLKLLKLYNNNQSFSELARTALLNFEYYFIRRFGLQKNQALLRKYFEEIKLSI</sequence>